<dbReference type="GO" id="GO:0046498">
    <property type="term" value="P:S-adenosylhomocysteine metabolic process"/>
    <property type="evidence" value="ECO:0007669"/>
    <property type="project" value="TreeGrafter"/>
</dbReference>
<reference evidence="4" key="1">
    <citation type="submission" date="2022-12" db="EMBL/GenBank/DDBJ databases">
        <authorList>
            <person name="Alioto T."/>
            <person name="Alioto T."/>
            <person name="Gomez Garrido J."/>
        </authorList>
    </citation>
    <scope>NUCLEOTIDE SEQUENCE</scope>
</reference>
<gene>
    <name evidence="4" type="ORF">PODLI_1B001623</name>
</gene>
<dbReference type="GO" id="GO:0046500">
    <property type="term" value="P:S-adenosylmethionine metabolic process"/>
    <property type="evidence" value="ECO:0007669"/>
    <property type="project" value="TreeGrafter"/>
</dbReference>
<dbReference type="PANTHER" id="PTHR16458:SF2">
    <property type="entry name" value="GLYCINE N-METHYLTRANSFERASE"/>
    <property type="match status" value="1"/>
</dbReference>
<dbReference type="AlphaFoldDB" id="A0AA35LB30"/>
<dbReference type="GO" id="GO:0051289">
    <property type="term" value="P:protein homotetramerization"/>
    <property type="evidence" value="ECO:0007669"/>
    <property type="project" value="TreeGrafter"/>
</dbReference>
<dbReference type="GO" id="GO:0016594">
    <property type="term" value="F:glycine binding"/>
    <property type="evidence" value="ECO:0007669"/>
    <property type="project" value="TreeGrafter"/>
</dbReference>
<evidence type="ECO:0000313" key="5">
    <source>
        <dbReference type="Proteomes" id="UP001178461"/>
    </source>
</evidence>
<name>A0AA35LB30_9SAUR</name>
<dbReference type="Proteomes" id="UP001178461">
    <property type="component" value="Chromosome 14"/>
</dbReference>
<dbReference type="GO" id="GO:0006730">
    <property type="term" value="P:one-carbon metabolic process"/>
    <property type="evidence" value="ECO:0007669"/>
    <property type="project" value="TreeGrafter"/>
</dbReference>
<dbReference type="GO" id="GO:1901052">
    <property type="term" value="P:sarcosine metabolic process"/>
    <property type="evidence" value="ECO:0007669"/>
    <property type="project" value="TreeGrafter"/>
</dbReference>
<sequence>MSSLPSVGARRSLCALAMVDSIYRTRSLGMAAKGLPNQYADGHAARIWQLYFSDMQSAPPSTRTGWCHCCAPSAATQCSTWTSAPGESHGRRRRRCWVLDHDPA</sequence>
<keyword evidence="2" id="KW-0808">Transferase</keyword>
<evidence type="ECO:0000256" key="1">
    <source>
        <dbReference type="ARBA" id="ARBA00022603"/>
    </source>
</evidence>
<dbReference type="GO" id="GO:0005829">
    <property type="term" value="C:cytosol"/>
    <property type="evidence" value="ECO:0007669"/>
    <property type="project" value="TreeGrafter"/>
</dbReference>
<organism evidence="4 5">
    <name type="scientific">Podarcis lilfordi</name>
    <name type="common">Lilford's wall lizard</name>
    <dbReference type="NCBI Taxonomy" id="74358"/>
    <lineage>
        <taxon>Eukaryota</taxon>
        <taxon>Metazoa</taxon>
        <taxon>Chordata</taxon>
        <taxon>Craniata</taxon>
        <taxon>Vertebrata</taxon>
        <taxon>Euteleostomi</taxon>
        <taxon>Lepidosauria</taxon>
        <taxon>Squamata</taxon>
        <taxon>Bifurcata</taxon>
        <taxon>Unidentata</taxon>
        <taxon>Episquamata</taxon>
        <taxon>Laterata</taxon>
        <taxon>Lacertibaenia</taxon>
        <taxon>Lacertidae</taxon>
        <taxon>Podarcis</taxon>
    </lineage>
</organism>
<dbReference type="InterPro" id="IPR014369">
    <property type="entry name" value="Gly/Sar_N_MeTrfase"/>
</dbReference>
<evidence type="ECO:0000256" key="3">
    <source>
        <dbReference type="ARBA" id="ARBA00022691"/>
    </source>
</evidence>
<dbReference type="GO" id="GO:0032259">
    <property type="term" value="P:methylation"/>
    <property type="evidence" value="ECO:0007669"/>
    <property type="project" value="UniProtKB-KW"/>
</dbReference>
<keyword evidence="5" id="KW-1185">Reference proteome</keyword>
<dbReference type="EMBL" id="OX395139">
    <property type="protein sequence ID" value="CAI5792889.1"/>
    <property type="molecule type" value="Genomic_DNA"/>
</dbReference>
<dbReference type="GO" id="GO:0042802">
    <property type="term" value="F:identical protein binding"/>
    <property type="evidence" value="ECO:0007669"/>
    <property type="project" value="TreeGrafter"/>
</dbReference>
<accession>A0AA35LB30</accession>
<protein>
    <submittedName>
        <fullName evidence="4">Uncharacterized protein</fullName>
    </submittedName>
</protein>
<keyword evidence="3" id="KW-0949">S-adenosyl-L-methionine</keyword>
<evidence type="ECO:0000313" key="4">
    <source>
        <dbReference type="EMBL" id="CAI5792889.1"/>
    </source>
</evidence>
<dbReference type="GO" id="GO:0017174">
    <property type="term" value="F:glycine N-methyltransferase activity"/>
    <property type="evidence" value="ECO:0007669"/>
    <property type="project" value="InterPro"/>
</dbReference>
<dbReference type="GO" id="GO:0006111">
    <property type="term" value="P:regulation of gluconeogenesis"/>
    <property type="evidence" value="ECO:0007669"/>
    <property type="project" value="TreeGrafter"/>
</dbReference>
<dbReference type="GO" id="GO:1904047">
    <property type="term" value="F:S-adenosyl-L-methionine binding"/>
    <property type="evidence" value="ECO:0007669"/>
    <property type="project" value="TreeGrafter"/>
</dbReference>
<proteinExistence type="predicted"/>
<evidence type="ECO:0000256" key="2">
    <source>
        <dbReference type="ARBA" id="ARBA00022679"/>
    </source>
</evidence>
<keyword evidence="1" id="KW-0489">Methyltransferase</keyword>
<dbReference type="PANTHER" id="PTHR16458">
    <property type="entry name" value="GLYCINE N-METHYLTRANSFERASE"/>
    <property type="match status" value="1"/>
</dbReference>